<dbReference type="PANTHER" id="PTHR22950:SF192">
    <property type="entry name" value="SODIUM-COUPLED NEUTRAL AMINO ACID TRANSPORTER 7"/>
    <property type="match status" value="1"/>
</dbReference>
<sequence>MRTAPDRGISSNTQHRIPPYTPAPKSFINTAPDALITQHRIPPYTQHQIAGISSNTQHRIPQDTQHWISGISQTPSTGFLPTPSTGFLPTPSTGFLPTPSTGFLPTTQHPARSLPTHRITGSLPTPSTGFIPPYTQHRIPPYTRHRIPPYTQHRIPPYTQHRIPPYTQHRIPPYTQHRIPPYTQHRIPPYTQHLLHHGFLHTHQHRIDGIPPYTQHRIAGIQSSRFLLQTHTASDSSEHTALDLWDTSEHAAPDSSEHAAPDSSEHAAPDSSEHAAPDSSEHAAPDSSEHAAPDRWDSSKHPALDFSLHKAVDCSGIYSFKTAHWLGFTPLFVIQVMSFKHLKSHTKGRGPKGEPPGRTSALGAVFIVVNAALGAGLLNFPAAFYMAGGVVSGVVLQMVSNESTYQEVVRAVCGKVLGTVCEIAIAVYTFGTCIAFLIIIGDQLDKLITAMAHEADGAVSSHCTFSVIGTWYVTAVIIIRYVCPDGEINPAVLPTRRVERAQTPSPVHTRLVLSHTRSRSRYPRHRARHLAHRWPCSLLHLRLPSWHALVIYGILMVTVGTFIFGQTTTNAIYRDLLDH</sequence>
<comment type="subcellular location">
    <subcellularLocation>
        <location evidence="2">Cell projection</location>
        <location evidence="2">Axon</location>
    </subcellularLocation>
    <subcellularLocation>
        <location evidence="1">Lysosome membrane</location>
        <topology evidence="1">Multi-pass membrane protein</topology>
    </subcellularLocation>
</comment>
<evidence type="ECO:0000256" key="18">
    <source>
        <dbReference type="ARBA" id="ARBA00045740"/>
    </source>
</evidence>
<dbReference type="PANTHER" id="PTHR22950">
    <property type="entry name" value="AMINO ACID TRANSPORTER"/>
    <property type="match status" value="1"/>
</dbReference>
<feature type="transmembrane region" description="Helical" evidence="20">
    <location>
        <begin position="383"/>
        <end position="400"/>
    </location>
</feature>
<evidence type="ECO:0000256" key="6">
    <source>
        <dbReference type="ARBA" id="ARBA00022970"/>
    </source>
</evidence>
<comment type="catalytic activity">
    <reaction evidence="15">
        <text>L-glutamine(in) + Na(+)(in) = L-glutamine(out) + Na(+)(out)</text>
        <dbReference type="Rhea" id="RHEA:68236"/>
        <dbReference type="ChEBI" id="CHEBI:29101"/>
        <dbReference type="ChEBI" id="CHEBI:58359"/>
    </reaction>
</comment>
<dbReference type="GO" id="GO:0030424">
    <property type="term" value="C:axon"/>
    <property type="evidence" value="ECO:0007669"/>
    <property type="project" value="UniProtKB-SubCell"/>
</dbReference>
<feature type="transmembrane region" description="Helical" evidence="20">
    <location>
        <begin position="545"/>
        <end position="564"/>
    </location>
</feature>
<evidence type="ECO:0000256" key="15">
    <source>
        <dbReference type="ARBA" id="ARBA00034242"/>
    </source>
</evidence>
<keyword evidence="4" id="KW-0813">Transport</keyword>
<gene>
    <name evidence="22" type="ORF">Baya_7878</name>
</gene>
<comment type="caution">
    <text evidence="22">The sequence shown here is derived from an EMBL/GenBank/DDBJ whole genome shotgun (WGS) entry which is preliminary data.</text>
</comment>
<evidence type="ECO:0000256" key="14">
    <source>
        <dbReference type="ARBA" id="ARBA00034241"/>
    </source>
</evidence>
<name>A0A556U340_BAGYA</name>
<evidence type="ECO:0000256" key="9">
    <source>
        <dbReference type="ARBA" id="ARBA00023065"/>
    </source>
</evidence>
<keyword evidence="6" id="KW-0029">Amino-acid transport</keyword>
<organism evidence="22 23">
    <name type="scientific">Bagarius yarrelli</name>
    <name type="common">Goonch</name>
    <name type="synonym">Bagrus yarrelli</name>
    <dbReference type="NCBI Taxonomy" id="175774"/>
    <lineage>
        <taxon>Eukaryota</taxon>
        <taxon>Metazoa</taxon>
        <taxon>Chordata</taxon>
        <taxon>Craniata</taxon>
        <taxon>Vertebrata</taxon>
        <taxon>Euteleostomi</taxon>
        <taxon>Actinopterygii</taxon>
        <taxon>Neopterygii</taxon>
        <taxon>Teleostei</taxon>
        <taxon>Ostariophysi</taxon>
        <taxon>Siluriformes</taxon>
        <taxon>Sisoridae</taxon>
        <taxon>Sisorinae</taxon>
        <taxon>Bagarius</taxon>
    </lineage>
</organism>
<comment type="function">
    <text evidence="18">Symporter that selectively cotransports sodium ions and amino acids, such as L-glutamine and L-asparagine from the lysosome into the cytoplasm and may participates in mTORC1 activation. The transport activity requires an acidic lysosomal lumen.</text>
</comment>
<keyword evidence="7 20" id="KW-1133">Transmembrane helix</keyword>
<evidence type="ECO:0000256" key="1">
    <source>
        <dbReference type="ARBA" id="ARBA00004155"/>
    </source>
</evidence>
<evidence type="ECO:0000256" key="17">
    <source>
        <dbReference type="ARBA" id="ARBA00042869"/>
    </source>
</evidence>
<dbReference type="OrthoDB" id="438545at2759"/>
<evidence type="ECO:0000313" key="22">
    <source>
        <dbReference type="EMBL" id="TSM20291.1"/>
    </source>
</evidence>
<dbReference type="InterPro" id="IPR013057">
    <property type="entry name" value="AA_transpt_TM"/>
</dbReference>
<evidence type="ECO:0000256" key="3">
    <source>
        <dbReference type="ARBA" id="ARBA00008066"/>
    </source>
</evidence>
<reference evidence="22 23" key="1">
    <citation type="journal article" date="2019" name="Genome Biol. Evol.">
        <title>Whole-Genome Sequencing of the Giant Devil Catfish, Bagarius yarrelli.</title>
        <authorList>
            <person name="Jiang W."/>
            <person name="Lv Y."/>
            <person name="Cheng L."/>
            <person name="Yang K."/>
            <person name="Chao B."/>
            <person name="Wang X."/>
            <person name="Li Y."/>
            <person name="Pan X."/>
            <person name="You X."/>
            <person name="Zhang Y."/>
            <person name="Yang J."/>
            <person name="Li J."/>
            <person name="Zhang X."/>
            <person name="Liu S."/>
            <person name="Sun C."/>
            <person name="Yang J."/>
            <person name="Shi Q."/>
        </authorList>
    </citation>
    <scope>NUCLEOTIDE SEQUENCE [LARGE SCALE GENOMIC DNA]</scope>
    <source>
        <strain evidence="22">JWS20170419001</strain>
        <tissue evidence="22">Muscle</tissue>
    </source>
</reference>
<evidence type="ECO:0000256" key="20">
    <source>
        <dbReference type="SAM" id="Phobius"/>
    </source>
</evidence>
<evidence type="ECO:0000256" key="4">
    <source>
        <dbReference type="ARBA" id="ARBA00022448"/>
    </source>
</evidence>
<comment type="catalytic activity">
    <reaction evidence="14">
        <text>L-asparagine(in) + Na(+)(in) = L-asparagine(out) + Na(+)(out)</text>
        <dbReference type="Rhea" id="RHEA:71383"/>
        <dbReference type="ChEBI" id="CHEBI:29101"/>
        <dbReference type="ChEBI" id="CHEBI:58048"/>
    </reaction>
</comment>
<keyword evidence="8" id="KW-0915">Sodium</keyword>
<evidence type="ECO:0000256" key="12">
    <source>
        <dbReference type="ARBA" id="ARBA00023228"/>
    </source>
</evidence>
<feature type="transmembrane region" description="Helical" evidence="20">
    <location>
        <begin position="412"/>
        <end position="440"/>
    </location>
</feature>
<comment type="similarity">
    <text evidence="3">Belongs to the amino acid/polyamine transporter 2 family.</text>
</comment>
<evidence type="ECO:0000256" key="5">
    <source>
        <dbReference type="ARBA" id="ARBA00022692"/>
    </source>
</evidence>
<dbReference type="AlphaFoldDB" id="A0A556U340"/>
<dbReference type="GO" id="GO:0015186">
    <property type="term" value="F:L-glutamine transmembrane transporter activity"/>
    <property type="evidence" value="ECO:0007669"/>
    <property type="project" value="TreeGrafter"/>
</dbReference>
<evidence type="ECO:0000256" key="8">
    <source>
        <dbReference type="ARBA" id="ARBA00023053"/>
    </source>
</evidence>
<dbReference type="Pfam" id="PF01490">
    <property type="entry name" value="Aa_trans"/>
    <property type="match status" value="1"/>
</dbReference>
<feature type="region of interest" description="Disordered" evidence="19">
    <location>
        <begin position="250"/>
        <end position="296"/>
    </location>
</feature>
<keyword evidence="10 20" id="KW-0472">Membrane</keyword>
<dbReference type="GO" id="GO:0006814">
    <property type="term" value="P:sodium ion transport"/>
    <property type="evidence" value="ECO:0007669"/>
    <property type="project" value="UniProtKB-KW"/>
</dbReference>
<evidence type="ECO:0000256" key="10">
    <source>
        <dbReference type="ARBA" id="ARBA00023136"/>
    </source>
</evidence>
<dbReference type="GO" id="GO:0005765">
    <property type="term" value="C:lysosomal membrane"/>
    <property type="evidence" value="ECO:0007669"/>
    <property type="project" value="UniProtKB-SubCell"/>
</dbReference>
<evidence type="ECO:0000256" key="2">
    <source>
        <dbReference type="ARBA" id="ARBA00004489"/>
    </source>
</evidence>
<feature type="domain" description="Amino acid transporter transmembrane" evidence="21">
    <location>
        <begin position="402"/>
        <end position="478"/>
    </location>
</feature>
<protein>
    <recommendedName>
        <fullName evidence="16">Sodium-coupled neutral amino acid transporter 7</fullName>
    </recommendedName>
    <alternativeName>
        <fullName evidence="17">Solute carrier family 38 member 7</fullName>
    </alternativeName>
</protein>
<evidence type="ECO:0000256" key="19">
    <source>
        <dbReference type="SAM" id="MobiDB-lite"/>
    </source>
</evidence>
<keyword evidence="9" id="KW-0406">Ion transport</keyword>
<evidence type="ECO:0000256" key="7">
    <source>
        <dbReference type="ARBA" id="ARBA00022989"/>
    </source>
</evidence>
<evidence type="ECO:0000259" key="21">
    <source>
        <dbReference type="Pfam" id="PF01490"/>
    </source>
</evidence>
<evidence type="ECO:0000256" key="13">
    <source>
        <dbReference type="ARBA" id="ARBA00023273"/>
    </source>
</evidence>
<keyword evidence="13" id="KW-0966">Cell projection</keyword>
<evidence type="ECO:0000256" key="16">
    <source>
        <dbReference type="ARBA" id="ARBA00039331"/>
    </source>
</evidence>
<keyword evidence="23" id="KW-1185">Reference proteome</keyword>
<evidence type="ECO:0000256" key="11">
    <source>
        <dbReference type="ARBA" id="ARBA00023201"/>
    </source>
</evidence>
<keyword evidence="12" id="KW-0458">Lysosome</keyword>
<dbReference type="GO" id="GO:0015182">
    <property type="term" value="F:L-asparagine transmembrane transporter activity"/>
    <property type="evidence" value="ECO:0007669"/>
    <property type="project" value="TreeGrafter"/>
</dbReference>
<dbReference type="Proteomes" id="UP000319801">
    <property type="component" value="Unassembled WGS sequence"/>
</dbReference>
<feature type="region of interest" description="Disordered" evidence="19">
    <location>
        <begin position="1"/>
        <end position="22"/>
    </location>
</feature>
<keyword evidence="5 20" id="KW-0812">Transmembrane</keyword>
<accession>A0A556U340</accession>
<evidence type="ECO:0000313" key="23">
    <source>
        <dbReference type="Proteomes" id="UP000319801"/>
    </source>
</evidence>
<dbReference type="EMBL" id="VCAZ01000042">
    <property type="protein sequence ID" value="TSM20291.1"/>
    <property type="molecule type" value="Genomic_DNA"/>
</dbReference>
<keyword evidence="11" id="KW-0739">Sodium transport</keyword>
<proteinExistence type="inferred from homology"/>